<reference evidence="1" key="1">
    <citation type="submission" date="2019-02" db="EMBL/GenBank/DDBJ databases">
        <authorList>
            <person name="Gruber-Vodicka R. H."/>
            <person name="Seah K. B. B."/>
        </authorList>
    </citation>
    <scope>NUCLEOTIDE SEQUENCE</scope>
    <source>
        <strain evidence="1">BECK_BZ126</strain>
    </source>
</reference>
<organism evidence="1">
    <name type="scientific">Candidatus Kentrum sp. TC</name>
    <dbReference type="NCBI Taxonomy" id="2126339"/>
    <lineage>
        <taxon>Bacteria</taxon>
        <taxon>Pseudomonadati</taxon>
        <taxon>Pseudomonadota</taxon>
        <taxon>Gammaproteobacteria</taxon>
        <taxon>Candidatus Kentrum</taxon>
    </lineage>
</organism>
<protein>
    <submittedName>
        <fullName evidence="1">Uncharacterized protein</fullName>
    </submittedName>
</protein>
<gene>
    <name evidence="1" type="ORF">BECKTC1821F_GA0114240_101038</name>
</gene>
<proteinExistence type="predicted"/>
<dbReference type="AlphaFoldDB" id="A0A450ZRN2"/>
<sequence length="43" mass="4630">MGMIRCLAAIRMGNLLVPKTNTSLDGKAVHKEARSKRGSHGHS</sequence>
<accession>A0A450ZRN2</accession>
<name>A0A450ZRN2_9GAMM</name>
<evidence type="ECO:0000313" key="1">
    <source>
        <dbReference type="EMBL" id="VFK56485.1"/>
    </source>
</evidence>
<dbReference type="EMBL" id="CAADFW010000010">
    <property type="protein sequence ID" value="VFK56485.1"/>
    <property type="molecule type" value="Genomic_DNA"/>
</dbReference>